<evidence type="ECO:0000256" key="1">
    <source>
        <dbReference type="ARBA" id="ARBA00022729"/>
    </source>
</evidence>
<gene>
    <name evidence="5" type="primary">zinT</name>
    <name evidence="5" type="ORF">MNY72_08620</name>
</gene>
<keyword evidence="1 3" id="KW-0732">Signal</keyword>
<dbReference type="InterPro" id="IPR012674">
    <property type="entry name" value="Calycin"/>
</dbReference>
<dbReference type="Proteomes" id="UP000829116">
    <property type="component" value="Chromosome"/>
</dbReference>
<dbReference type="EMBL" id="CP093245">
    <property type="protein sequence ID" value="UNH29468.1"/>
    <property type="molecule type" value="Genomic_DNA"/>
</dbReference>
<reference evidence="5" key="1">
    <citation type="submission" date="2022-03" db="EMBL/GenBank/DDBJ databases">
        <title>ESBL-producing Moellerella wisconsensis and Escherichia marmotae isolated from wild game meat.</title>
        <authorList>
            <person name="Biggel M."/>
        </authorList>
    </citation>
    <scope>NUCLEOTIDE SEQUENCE</scope>
    <source>
        <strain evidence="5">W51</strain>
    </source>
</reference>
<dbReference type="RefSeq" id="WP_241541735.1">
    <property type="nucleotide sequence ID" value="NZ_CAWQWN010000001.1"/>
</dbReference>
<dbReference type="SUPFAM" id="SSF50814">
    <property type="entry name" value="Lipocalins"/>
    <property type="match status" value="1"/>
</dbReference>
<evidence type="ECO:0000313" key="5">
    <source>
        <dbReference type="EMBL" id="UNH29468.1"/>
    </source>
</evidence>
<feature type="signal peptide" evidence="3">
    <location>
        <begin position="1"/>
        <end position="26"/>
    </location>
</feature>
<keyword evidence="2" id="KW-0862">Zinc</keyword>
<evidence type="ECO:0000259" key="4">
    <source>
        <dbReference type="Pfam" id="PF09223"/>
    </source>
</evidence>
<dbReference type="AlphaFoldDB" id="A0A9Q8PYB8"/>
<accession>A0A9Q8PYB8</accession>
<dbReference type="Pfam" id="PF09223">
    <property type="entry name" value="ZinT"/>
    <property type="match status" value="1"/>
</dbReference>
<feature type="chain" id="PRO_5040277961" evidence="3">
    <location>
        <begin position="27"/>
        <end position="220"/>
    </location>
</feature>
<organism evidence="5 6">
    <name type="scientific">Moellerella wisconsensis</name>
    <dbReference type="NCBI Taxonomy" id="158849"/>
    <lineage>
        <taxon>Bacteria</taxon>
        <taxon>Pseudomonadati</taxon>
        <taxon>Pseudomonadota</taxon>
        <taxon>Gammaproteobacteria</taxon>
        <taxon>Enterobacterales</taxon>
        <taxon>Morganellaceae</taxon>
        <taxon>Moellerella</taxon>
    </lineage>
</organism>
<dbReference type="InterPro" id="IPR015304">
    <property type="entry name" value="ZinT_dom"/>
</dbReference>
<dbReference type="Gene3D" id="2.40.128.20">
    <property type="match status" value="1"/>
</dbReference>
<feature type="domain" description="ZinT" evidence="4">
    <location>
        <begin position="44"/>
        <end position="220"/>
    </location>
</feature>
<evidence type="ECO:0000313" key="6">
    <source>
        <dbReference type="Proteomes" id="UP000829116"/>
    </source>
</evidence>
<sequence length="220" mass="25017">MTRNSLFISLVALAGSVSFFSISALAHGGHSHSHPPQTEEVRLASEGIFKDDAVKNRPLSNWDGVWQSVNPYLLNGDLDPVLQAKAQKDPQKNVEQYRQYYKMGYATDIDMIGIEDNVIEFHQGDKVSACEYHYSGFKILHYASGKKVVRYLFECAKGDADAPKYVQFSDHIIQPQQSAHFHIYMGNSSQEKLLEQMDNWPTYYPYSLNAAQIVNEMLHH</sequence>
<evidence type="ECO:0000256" key="3">
    <source>
        <dbReference type="SAM" id="SignalP"/>
    </source>
</evidence>
<proteinExistence type="predicted"/>
<dbReference type="GO" id="GO:0008270">
    <property type="term" value="F:zinc ion binding"/>
    <property type="evidence" value="ECO:0007669"/>
    <property type="project" value="InterPro"/>
</dbReference>
<dbReference type="NCBIfam" id="NF007639">
    <property type="entry name" value="PRK10306.1"/>
    <property type="match status" value="1"/>
</dbReference>
<evidence type="ECO:0000256" key="2">
    <source>
        <dbReference type="ARBA" id="ARBA00022833"/>
    </source>
</evidence>
<protein>
    <submittedName>
        <fullName evidence="5">Metal-binding protein ZinT</fullName>
    </submittedName>
</protein>
<name>A0A9Q8PYB8_9GAMM</name>